<proteinExistence type="predicted"/>
<name>A0A376FJD6_ENTAS</name>
<gene>
    <name evidence="1" type="primary">gntR_4</name>
    <name evidence="1" type="ORF">NCTC12123_05887</name>
</gene>
<dbReference type="EMBL" id="UFYI01000007">
    <property type="protein sequence ID" value="STD27003.1"/>
    <property type="molecule type" value="Genomic_DNA"/>
</dbReference>
<reference evidence="1 2" key="1">
    <citation type="submission" date="2018-06" db="EMBL/GenBank/DDBJ databases">
        <authorList>
            <consortium name="Pathogen Informatics"/>
            <person name="Doyle S."/>
        </authorList>
    </citation>
    <scope>NUCLEOTIDE SEQUENCE [LARGE SCALE GENOMIC DNA]</scope>
    <source>
        <strain evidence="1 2">NCTC12123</strain>
    </source>
</reference>
<protein>
    <submittedName>
        <fullName evidence="1">Transcriptional regulator, LacI family</fullName>
    </submittedName>
</protein>
<sequence length="121" mass="13406">MLAESQHRLEQEEKLLETLLASNIAAAILLSVEHTDTVRHWLKNASIPVMEMGAMRADPIDMNIGIDNVAAMYELTEMVIKRGYQKYWPAVRQPGAVDFPAAFAGLVQSHASPPYVAEPCD</sequence>
<dbReference type="Gene3D" id="3.40.50.2300">
    <property type="match status" value="2"/>
</dbReference>
<accession>A0A376FJD6</accession>
<dbReference type="SUPFAM" id="SSF53822">
    <property type="entry name" value="Periplasmic binding protein-like I"/>
    <property type="match status" value="1"/>
</dbReference>
<evidence type="ECO:0000313" key="1">
    <source>
        <dbReference type="EMBL" id="STD27003.1"/>
    </source>
</evidence>
<evidence type="ECO:0000313" key="2">
    <source>
        <dbReference type="Proteomes" id="UP000255163"/>
    </source>
</evidence>
<dbReference type="AlphaFoldDB" id="A0A376FJD6"/>
<dbReference type="Proteomes" id="UP000255163">
    <property type="component" value="Unassembled WGS sequence"/>
</dbReference>
<dbReference type="InterPro" id="IPR028082">
    <property type="entry name" value="Peripla_BP_I"/>
</dbReference>
<organism evidence="1 2">
    <name type="scientific">Enterobacter asburiae</name>
    <dbReference type="NCBI Taxonomy" id="61645"/>
    <lineage>
        <taxon>Bacteria</taxon>
        <taxon>Pseudomonadati</taxon>
        <taxon>Pseudomonadota</taxon>
        <taxon>Gammaproteobacteria</taxon>
        <taxon>Enterobacterales</taxon>
        <taxon>Enterobacteriaceae</taxon>
        <taxon>Enterobacter</taxon>
        <taxon>Enterobacter cloacae complex</taxon>
    </lineage>
</organism>